<organism evidence="3 4">
    <name type="scientific">Friedmanniomyces simplex</name>
    <dbReference type="NCBI Taxonomy" id="329884"/>
    <lineage>
        <taxon>Eukaryota</taxon>
        <taxon>Fungi</taxon>
        <taxon>Dikarya</taxon>
        <taxon>Ascomycota</taxon>
        <taxon>Pezizomycotina</taxon>
        <taxon>Dothideomycetes</taxon>
        <taxon>Dothideomycetidae</taxon>
        <taxon>Mycosphaerellales</taxon>
        <taxon>Teratosphaeriaceae</taxon>
        <taxon>Friedmanniomyces</taxon>
    </lineage>
</organism>
<keyword evidence="4" id="KW-1185">Reference proteome</keyword>
<dbReference type="InterPro" id="IPR053006">
    <property type="entry name" value="Meiosis_regulatory"/>
</dbReference>
<feature type="domain" description="Bacteriophage T5 Orf172 DNA-binding" evidence="2">
    <location>
        <begin position="379"/>
        <end position="521"/>
    </location>
</feature>
<proteinExistence type="predicted"/>
<protein>
    <recommendedName>
        <fullName evidence="2">Bacteriophage T5 Orf172 DNA-binding domain-containing protein</fullName>
    </recommendedName>
</protein>
<feature type="compositionally biased region" description="Basic and acidic residues" evidence="1">
    <location>
        <begin position="89"/>
        <end position="101"/>
    </location>
</feature>
<feature type="region of interest" description="Disordered" evidence="1">
    <location>
        <begin position="329"/>
        <end position="387"/>
    </location>
</feature>
<dbReference type="Pfam" id="PF10544">
    <property type="entry name" value="T5orf172"/>
    <property type="match status" value="1"/>
</dbReference>
<dbReference type="PANTHER" id="PTHR28094:SF2">
    <property type="entry name" value="BACTERIOPHAGE T5 ORF172 DNA-BINDING DOMAIN-CONTAINING PROTEIN"/>
    <property type="match status" value="1"/>
</dbReference>
<dbReference type="Proteomes" id="UP000309340">
    <property type="component" value="Unassembled WGS sequence"/>
</dbReference>
<reference evidence="3 4" key="1">
    <citation type="submission" date="2017-03" db="EMBL/GenBank/DDBJ databases">
        <title>Genomes of endolithic fungi from Antarctica.</title>
        <authorList>
            <person name="Coleine C."/>
            <person name="Masonjones S."/>
            <person name="Stajich J.E."/>
        </authorList>
    </citation>
    <scope>NUCLEOTIDE SEQUENCE [LARGE SCALE GENOMIC DNA]</scope>
    <source>
        <strain evidence="3 4">CCFEE 5184</strain>
    </source>
</reference>
<feature type="region of interest" description="Disordered" evidence="1">
    <location>
        <begin position="89"/>
        <end position="190"/>
    </location>
</feature>
<dbReference type="EMBL" id="NAJQ01000247">
    <property type="protein sequence ID" value="TKA73887.1"/>
    <property type="molecule type" value="Genomic_DNA"/>
</dbReference>
<gene>
    <name evidence="3" type="ORF">B0A55_03784</name>
</gene>
<evidence type="ECO:0000313" key="4">
    <source>
        <dbReference type="Proteomes" id="UP000309340"/>
    </source>
</evidence>
<name>A0A4U0XD55_9PEZI</name>
<dbReference type="SMART" id="SM00974">
    <property type="entry name" value="T5orf172"/>
    <property type="match status" value="1"/>
</dbReference>
<sequence>MSNFGQTPEALLGRNDSKNAATTCRGLTSSGRPCRRALAARKSSPIARRKPSALGGVVAIVTEDDDGGEDGEAALGFFYCWQHRDQAEARLGPERQGKSEDDGGGGGGRKRRRSPELVTLRERSSIDTMVQRLGLEAVPEEGEGKARRKQTRNPRPPGRTEGRDFAAQGAYGGRYEVDGQPEPARRRPKKASFWASLCCMTASDEDDHVEIIRHRKRTEQDRPAEMANTVSRPAPRIPGNKPPDSRRPSNTTTTPARKPVTLPLRPAPQQRSSSNPHTTQLLSLIPPHLSPKTTSGLLAELIKPISPHDEEGYIYIFWLTPQSRQAPAEETARSLLASPAHRPSQRNARRISDVLTEYSFEGSDEPGESRDSDGGGGDGRRTTMLKIGRANNVTRRMNDWQRQCGYALNLVRWYPYIPSSSSSASSPQESPTRHTSTSLYPDLTQPPPSQQQQQQQRRQSESAGVRKVPYVKRVERLIHLELQDKQVKRRCEACGKEHREWFAAEASQAGVRGVDECVRRWVRWAEREGGT</sequence>
<dbReference type="InterPro" id="IPR018306">
    <property type="entry name" value="Phage_T5_Orf172_DNA-bd"/>
</dbReference>
<dbReference type="STRING" id="329884.A0A4U0XD55"/>
<evidence type="ECO:0000259" key="2">
    <source>
        <dbReference type="SMART" id="SM00974"/>
    </source>
</evidence>
<feature type="compositionally biased region" description="Basic and acidic residues" evidence="1">
    <location>
        <begin position="367"/>
        <end position="381"/>
    </location>
</feature>
<comment type="caution">
    <text evidence="3">The sequence shown here is derived from an EMBL/GenBank/DDBJ whole genome shotgun (WGS) entry which is preliminary data.</text>
</comment>
<feature type="region of interest" description="Disordered" evidence="1">
    <location>
        <begin position="1"/>
        <end position="33"/>
    </location>
</feature>
<feature type="region of interest" description="Disordered" evidence="1">
    <location>
        <begin position="215"/>
        <end position="287"/>
    </location>
</feature>
<dbReference type="PANTHER" id="PTHR28094">
    <property type="entry name" value="MEIOTICALLY UP-REGULATED GENE 113 PROTEIN"/>
    <property type="match status" value="1"/>
</dbReference>
<dbReference type="AlphaFoldDB" id="A0A4U0XD55"/>
<evidence type="ECO:0000313" key="3">
    <source>
        <dbReference type="EMBL" id="TKA73887.1"/>
    </source>
</evidence>
<accession>A0A4U0XD55</accession>
<feature type="compositionally biased region" description="Polar residues" evidence="1">
    <location>
        <begin position="18"/>
        <end position="31"/>
    </location>
</feature>
<feature type="region of interest" description="Disordered" evidence="1">
    <location>
        <begin position="419"/>
        <end position="466"/>
    </location>
</feature>
<dbReference type="OrthoDB" id="2417614at2759"/>
<feature type="compositionally biased region" description="Polar residues" evidence="1">
    <location>
        <begin position="269"/>
        <end position="282"/>
    </location>
</feature>
<feature type="compositionally biased region" description="Low complexity" evidence="1">
    <location>
        <begin position="419"/>
        <end position="430"/>
    </location>
</feature>
<evidence type="ECO:0000256" key="1">
    <source>
        <dbReference type="SAM" id="MobiDB-lite"/>
    </source>
</evidence>